<dbReference type="Proteomes" id="UP000247586">
    <property type="component" value="Chromosome"/>
</dbReference>
<dbReference type="EMBL" id="CP029287">
    <property type="protein sequence ID" value="AWS00134.1"/>
    <property type="molecule type" value="Genomic_DNA"/>
</dbReference>
<keyword evidence="1" id="KW-0812">Transmembrane</keyword>
<dbReference type="Gene3D" id="2.60.40.10">
    <property type="entry name" value="Immunoglobulins"/>
    <property type="match status" value="1"/>
</dbReference>
<evidence type="ECO:0000313" key="3">
    <source>
        <dbReference type="Proteomes" id="UP000247586"/>
    </source>
</evidence>
<proteinExistence type="predicted"/>
<organism evidence="2 3">
    <name type="scientific">Metallosphaera hakonensis JCM 8857 = DSM 7519</name>
    <dbReference type="NCBI Taxonomy" id="1293036"/>
    <lineage>
        <taxon>Archaea</taxon>
        <taxon>Thermoproteota</taxon>
        <taxon>Thermoprotei</taxon>
        <taxon>Sulfolobales</taxon>
        <taxon>Sulfolobaceae</taxon>
        <taxon>Metallosphaera</taxon>
    </lineage>
</organism>
<name>A0A2U9IVY2_9CREN</name>
<accession>A0A2U9IVY2</accession>
<dbReference type="KEGG" id="mhk:DFR87_11055"/>
<reference evidence="2" key="1">
    <citation type="submission" date="2018-05" db="EMBL/GenBank/DDBJ databases">
        <title>Complete Genome Sequences of Extremely Thermoacidophilic, Metal-Mobilizing Type-Strain Members of the Archaeal Family Sulfolobaceae: Acidianus brierleyi DSM-1651T, Acidianus sulfidivorans DSM-18786T, Metallosphaera hakonensis DSM-7519T, and Metallosphaera prunae DSM-10039T.</title>
        <authorList>
            <person name="Counts J.A."/>
            <person name="Kelly R.M."/>
        </authorList>
    </citation>
    <scope>NUCLEOTIDE SEQUENCE [LARGE SCALE GENOMIC DNA]</scope>
    <source>
        <strain evidence="2">HO1-1</strain>
    </source>
</reference>
<dbReference type="InterPro" id="IPR013783">
    <property type="entry name" value="Ig-like_fold"/>
</dbReference>
<dbReference type="GeneID" id="36835887"/>
<evidence type="ECO:0000256" key="1">
    <source>
        <dbReference type="SAM" id="Phobius"/>
    </source>
</evidence>
<protein>
    <submittedName>
        <fullName evidence="2">Uncharacterized protein</fullName>
    </submittedName>
</protein>
<keyword evidence="3" id="KW-1185">Reference proteome</keyword>
<gene>
    <name evidence="2" type="ORF">DFR87_11055</name>
</gene>
<dbReference type="OrthoDB" id="382541at2157"/>
<evidence type="ECO:0000313" key="2">
    <source>
        <dbReference type="EMBL" id="AWS00134.1"/>
    </source>
</evidence>
<keyword evidence="1" id="KW-1133">Transmembrane helix</keyword>
<dbReference type="AlphaFoldDB" id="A0A2U9IVY2"/>
<keyword evidence="1" id="KW-0472">Membrane</keyword>
<dbReference type="RefSeq" id="WP_054836555.1">
    <property type="nucleotide sequence ID" value="NZ_BBBA01000006.1"/>
</dbReference>
<sequence>MRKSRRGISDSITVMILIVVAVTLTLSVAVIGFTLFKSYGSQNLVVVKGVPVIYQANNKLVLNITLQNMGTTTILIRGVSLDSNVENSTAFTLPAGETETFQVEFSPSTFIMNETLVKVTVFTSSQLIPQIYTYAQVKN</sequence>
<feature type="transmembrane region" description="Helical" evidence="1">
    <location>
        <begin position="12"/>
        <end position="36"/>
    </location>
</feature>